<keyword evidence="3" id="KW-1185">Reference proteome</keyword>
<keyword evidence="1" id="KW-1133">Transmembrane helix</keyword>
<accession>A0A504JC84</accession>
<proteinExistence type="predicted"/>
<dbReference type="RefSeq" id="WP_140593587.1">
    <property type="nucleotide sequence ID" value="NZ_VFWZ01000003.1"/>
</dbReference>
<dbReference type="AlphaFoldDB" id="A0A504JC84"/>
<protein>
    <submittedName>
        <fullName evidence="2">Uncharacterized protein</fullName>
    </submittedName>
</protein>
<sequence>MSDIYRKCQDCGTFTLNEDYCQQCGAIINTQLKRKLQREHQAIEREKRAQSEKPNAVTLFFQNAMNHSNIFIRLIVRFFYSIWVIVLAIGSFIAFLIGYIAA</sequence>
<feature type="transmembrane region" description="Helical" evidence="1">
    <location>
        <begin position="78"/>
        <end position="101"/>
    </location>
</feature>
<name>A0A504JC84_9FLAO</name>
<gene>
    <name evidence="2" type="ORF">FHK87_13000</name>
</gene>
<comment type="caution">
    <text evidence="2">The sequence shown here is derived from an EMBL/GenBank/DDBJ whole genome shotgun (WGS) entry which is preliminary data.</text>
</comment>
<keyword evidence="1" id="KW-0472">Membrane</keyword>
<dbReference type="OrthoDB" id="1144727at2"/>
<reference evidence="2 3" key="1">
    <citation type="submission" date="2019-06" db="EMBL/GenBank/DDBJ databases">
        <authorList>
            <person name="Meng X."/>
        </authorList>
    </citation>
    <scope>NUCLEOTIDE SEQUENCE [LARGE SCALE GENOMIC DNA]</scope>
    <source>
        <strain evidence="2 3">M625</strain>
    </source>
</reference>
<dbReference type="EMBL" id="VFWZ01000003">
    <property type="protein sequence ID" value="TPN86182.1"/>
    <property type="molecule type" value="Genomic_DNA"/>
</dbReference>
<evidence type="ECO:0000256" key="1">
    <source>
        <dbReference type="SAM" id="Phobius"/>
    </source>
</evidence>
<evidence type="ECO:0000313" key="2">
    <source>
        <dbReference type="EMBL" id="TPN86182.1"/>
    </source>
</evidence>
<dbReference type="Proteomes" id="UP000315540">
    <property type="component" value="Unassembled WGS sequence"/>
</dbReference>
<organism evidence="2 3">
    <name type="scientific">Aquimarina algicola</name>
    <dbReference type="NCBI Taxonomy" id="2589995"/>
    <lineage>
        <taxon>Bacteria</taxon>
        <taxon>Pseudomonadati</taxon>
        <taxon>Bacteroidota</taxon>
        <taxon>Flavobacteriia</taxon>
        <taxon>Flavobacteriales</taxon>
        <taxon>Flavobacteriaceae</taxon>
        <taxon>Aquimarina</taxon>
    </lineage>
</organism>
<evidence type="ECO:0000313" key="3">
    <source>
        <dbReference type="Proteomes" id="UP000315540"/>
    </source>
</evidence>
<keyword evidence="1" id="KW-0812">Transmembrane</keyword>